<accession>A0ABU9W8A6</accession>
<evidence type="ECO:0000256" key="2">
    <source>
        <dbReference type="ARBA" id="ARBA00022481"/>
    </source>
</evidence>
<evidence type="ECO:0000313" key="8">
    <source>
        <dbReference type="Proteomes" id="UP001425155"/>
    </source>
</evidence>
<sequence>MNSMLKALGDRRQAMEKEEGQKGFTLIELLVVVIIIGILAAIAIPVFLSQREGAWQAAAQSDLKNATIAAETFATKNNGAYGSLTTAALAANGYTQTDGVTVAVSGTPTATGYVLTSTNSNLPTASDTWTYTSTTGKITGPN</sequence>
<keyword evidence="3 6" id="KW-0812">Transmembrane</keyword>
<dbReference type="Proteomes" id="UP001425155">
    <property type="component" value="Unassembled WGS sequence"/>
</dbReference>
<evidence type="ECO:0000256" key="6">
    <source>
        <dbReference type="SAM" id="Phobius"/>
    </source>
</evidence>
<keyword evidence="8" id="KW-1185">Reference proteome</keyword>
<dbReference type="InterPro" id="IPR000983">
    <property type="entry name" value="Bac_GSPG_pilin"/>
</dbReference>
<dbReference type="EMBL" id="JBCLVG010000003">
    <property type="protein sequence ID" value="MEN1948083.1"/>
    <property type="molecule type" value="Genomic_DNA"/>
</dbReference>
<name>A0ABU9W8A6_9MICO</name>
<evidence type="ECO:0000313" key="7">
    <source>
        <dbReference type="EMBL" id="MEN1948083.1"/>
    </source>
</evidence>
<dbReference type="InterPro" id="IPR045584">
    <property type="entry name" value="Pilin-like"/>
</dbReference>
<comment type="subcellular location">
    <subcellularLocation>
        <location evidence="1">Membrane</location>
        <topology evidence="1">Single-pass membrane protein</topology>
    </subcellularLocation>
</comment>
<evidence type="ECO:0000256" key="3">
    <source>
        <dbReference type="ARBA" id="ARBA00022692"/>
    </source>
</evidence>
<dbReference type="RefSeq" id="WP_342116026.1">
    <property type="nucleotide sequence ID" value="NZ_JBCAUN010000003.1"/>
</dbReference>
<dbReference type="PANTHER" id="PTHR30093">
    <property type="entry name" value="GENERAL SECRETION PATHWAY PROTEIN G"/>
    <property type="match status" value="1"/>
</dbReference>
<evidence type="ECO:0000256" key="4">
    <source>
        <dbReference type="ARBA" id="ARBA00022989"/>
    </source>
</evidence>
<evidence type="ECO:0000256" key="5">
    <source>
        <dbReference type="ARBA" id="ARBA00023136"/>
    </source>
</evidence>
<reference evidence="7 8" key="1">
    <citation type="submission" date="2024-03" db="EMBL/GenBank/DDBJ databases">
        <title>YIM 134122 draft genome.</title>
        <authorList>
            <person name="Zuo S."/>
            <person name="Xiong L."/>
        </authorList>
    </citation>
    <scope>NUCLEOTIDE SEQUENCE [LARGE SCALE GENOMIC DNA]</scope>
    <source>
        <strain evidence="7 8">YIM 134122</strain>
    </source>
</reference>
<keyword evidence="5 6" id="KW-0472">Membrane</keyword>
<dbReference type="InterPro" id="IPR012902">
    <property type="entry name" value="N_methyl_site"/>
</dbReference>
<comment type="caution">
    <text evidence="7">The sequence shown here is derived from an EMBL/GenBank/DDBJ whole genome shotgun (WGS) entry which is preliminary data.</text>
</comment>
<dbReference type="PROSITE" id="PS00409">
    <property type="entry name" value="PROKAR_NTER_METHYL"/>
    <property type="match status" value="1"/>
</dbReference>
<dbReference type="NCBIfam" id="TIGR02532">
    <property type="entry name" value="IV_pilin_GFxxxE"/>
    <property type="match status" value="1"/>
</dbReference>
<organism evidence="7 8">
    <name type="scientific">Leifsonia stereocauli</name>
    <dbReference type="NCBI Taxonomy" id="3134136"/>
    <lineage>
        <taxon>Bacteria</taxon>
        <taxon>Bacillati</taxon>
        <taxon>Actinomycetota</taxon>
        <taxon>Actinomycetes</taxon>
        <taxon>Micrococcales</taxon>
        <taxon>Microbacteriaceae</taxon>
        <taxon>Leifsonia</taxon>
    </lineage>
</organism>
<dbReference type="Gene3D" id="3.30.700.10">
    <property type="entry name" value="Glycoprotein, Type 4 Pilin"/>
    <property type="match status" value="1"/>
</dbReference>
<keyword evidence="4 6" id="KW-1133">Transmembrane helix</keyword>
<dbReference type="PRINTS" id="PR00813">
    <property type="entry name" value="BCTERIALGSPG"/>
</dbReference>
<keyword evidence="2" id="KW-0488">Methylation</keyword>
<protein>
    <submittedName>
        <fullName evidence="7">Prepilin-type N-terminal cleavage/methylation domain-containing protein</fullName>
    </submittedName>
</protein>
<dbReference type="Pfam" id="PF07963">
    <property type="entry name" value="N_methyl"/>
    <property type="match status" value="1"/>
</dbReference>
<dbReference type="SUPFAM" id="SSF54523">
    <property type="entry name" value="Pili subunits"/>
    <property type="match status" value="1"/>
</dbReference>
<feature type="transmembrane region" description="Helical" evidence="6">
    <location>
        <begin position="24"/>
        <end position="48"/>
    </location>
</feature>
<evidence type="ECO:0000256" key="1">
    <source>
        <dbReference type="ARBA" id="ARBA00004167"/>
    </source>
</evidence>
<dbReference type="PANTHER" id="PTHR30093:SF44">
    <property type="entry name" value="TYPE II SECRETION SYSTEM CORE PROTEIN G"/>
    <property type="match status" value="1"/>
</dbReference>
<proteinExistence type="predicted"/>
<gene>
    <name evidence="7" type="ORF">WJX64_16120</name>
</gene>